<dbReference type="Pfam" id="PF10503">
    <property type="entry name" value="Esterase_PHB"/>
    <property type="match status" value="1"/>
</dbReference>
<comment type="caution">
    <text evidence="5">The sequence shown here is derived from an EMBL/GenBank/DDBJ whole genome shotgun (WGS) entry which is preliminary data.</text>
</comment>
<dbReference type="InterPro" id="IPR010126">
    <property type="entry name" value="Esterase_phb"/>
</dbReference>
<evidence type="ECO:0000256" key="2">
    <source>
        <dbReference type="ARBA" id="ARBA00022801"/>
    </source>
</evidence>
<evidence type="ECO:0000256" key="3">
    <source>
        <dbReference type="SAM" id="SignalP"/>
    </source>
</evidence>
<proteinExistence type="predicted"/>
<organism evidence="5 6">
    <name type="scientific">Peteryoungia aggregata LMG 23059</name>
    <dbReference type="NCBI Taxonomy" id="1368425"/>
    <lineage>
        <taxon>Bacteria</taxon>
        <taxon>Pseudomonadati</taxon>
        <taxon>Pseudomonadota</taxon>
        <taxon>Alphaproteobacteria</taxon>
        <taxon>Hyphomicrobiales</taxon>
        <taxon>Rhizobiaceae</taxon>
        <taxon>Peteryoungia</taxon>
    </lineage>
</organism>
<keyword evidence="1 3" id="KW-0732">Signal</keyword>
<protein>
    <submittedName>
        <fullName evidence="5">Peptidase</fullName>
    </submittedName>
</protein>
<dbReference type="PANTHER" id="PTHR43037:SF1">
    <property type="entry name" value="BLL1128 PROTEIN"/>
    <property type="match status" value="1"/>
</dbReference>
<evidence type="ECO:0000313" key="6">
    <source>
        <dbReference type="Proteomes" id="UP001238496"/>
    </source>
</evidence>
<dbReference type="InterPro" id="IPR029058">
    <property type="entry name" value="AB_hydrolase_fold"/>
</dbReference>
<dbReference type="RefSeq" id="WP_307369145.1">
    <property type="nucleotide sequence ID" value="NZ_JAUSUW010000001.1"/>
</dbReference>
<accession>A0ABU0G3K9</accession>
<feature type="chain" id="PRO_5047100091" evidence="3">
    <location>
        <begin position="26"/>
        <end position="424"/>
    </location>
</feature>
<gene>
    <name evidence="5" type="ORF">J2045_000554</name>
</gene>
<dbReference type="SUPFAM" id="SSF53474">
    <property type="entry name" value="alpha/beta-Hydrolases"/>
    <property type="match status" value="1"/>
</dbReference>
<dbReference type="Pfam" id="PF18435">
    <property type="entry name" value="EstA_Ig_like"/>
    <property type="match status" value="1"/>
</dbReference>
<dbReference type="InterPro" id="IPR041172">
    <property type="entry name" value="EstA_Ig-like_N"/>
</dbReference>
<evidence type="ECO:0000259" key="4">
    <source>
        <dbReference type="Pfam" id="PF18435"/>
    </source>
</evidence>
<dbReference type="Gene3D" id="2.60.40.2180">
    <property type="match status" value="1"/>
</dbReference>
<evidence type="ECO:0000313" key="5">
    <source>
        <dbReference type="EMBL" id="MDQ0419544.1"/>
    </source>
</evidence>
<dbReference type="InterPro" id="IPR050955">
    <property type="entry name" value="Plant_Biomass_Hydrol_Est"/>
</dbReference>
<keyword evidence="6" id="KW-1185">Reference proteome</keyword>
<reference evidence="5 6" key="1">
    <citation type="submission" date="2023-07" db="EMBL/GenBank/DDBJ databases">
        <title>Genomic Encyclopedia of Type Strains, Phase IV (KMG-IV): sequencing the most valuable type-strain genomes for metagenomic binning, comparative biology and taxonomic classification.</title>
        <authorList>
            <person name="Goeker M."/>
        </authorList>
    </citation>
    <scope>NUCLEOTIDE SEQUENCE [LARGE SCALE GENOMIC DNA]</scope>
    <source>
        <strain evidence="5 6">DSM 1111</strain>
    </source>
</reference>
<feature type="domain" description="Esterase Ig-like N-terminal" evidence="4">
    <location>
        <begin position="35"/>
        <end position="141"/>
    </location>
</feature>
<dbReference type="Proteomes" id="UP001238496">
    <property type="component" value="Unassembled WGS sequence"/>
</dbReference>
<name>A0ABU0G3K9_9HYPH</name>
<feature type="signal peptide" evidence="3">
    <location>
        <begin position="1"/>
        <end position="25"/>
    </location>
</feature>
<dbReference type="Gene3D" id="3.40.50.1820">
    <property type="entry name" value="alpha/beta hydrolase"/>
    <property type="match status" value="1"/>
</dbReference>
<sequence length="424" mass="45574">MNRRTFLVSLAGLGLAAGTPRLVLAVEGGAGIQVVTAITQVFGNGQRLTALALEYGTEIETAALSADAFTVADRAVTRVYANTTADLSAEGRNGRFVIVELSPEDTAAPTYIHVKRDIVHKKAEASVVQAKAVKTVGGDEIAANDTAVSNTTQKNLIVDEFKPLVYTDPATGKTLAYNLFIPRDYDPSKRYPLVNFMHDAGVTSTEVDRTLVQGLGAVIWADPAEQAKRPCFVVAPQFPEQFVNDQSEESPYLDLVVGLLKAVAAEYSIDENRLYTTGQSGGGMLSIAINIKYPDLFAASFLVACQWAPELCKPLATDKMWVVVSAGDAKAYPGQNAIMEVLEAEGAKVSRAEWNGRATPADLSAAAAELEKTGGTPILHAHFATGTVHPEGQEDSPAANHVNTWRIAYEIDHIRDWLFRQARA</sequence>
<dbReference type="EMBL" id="JAUSUW010000001">
    <property type="protein sequence ID" value="MDQ0419544.1"/>
    <property type="molecule type" value="Genomic_DNA"/>
</dbReference>
<keyword evidence="2" id="KW-0378">Hydrolase</keyword>
<dbReference type="PANTHER" id="PTHR43037">
    <property type="entry name" value="UNNAMED PRODUCT-RELATED"/>
    <property type="match status" value="1"/>
</dbReference>
<evidence type="ECO:0000256" key="1">
    <source>
        <dbReference type="ARBA" id="ARBA00022729"/>
    </source>
</evidence>